<gene>
    <name evidence="1" type="ORF">SAMEA2273187_04153</name>
</gene>
<name>A0ABD7L1I4_9ENTR</name>
<accession>A0ABD7L1I4</accession>
<evidence type="ECO:0000313" key="1">
    <source>
        <dbReference type="EMBL" id="SAF07443.1"/>
    </source>
</evidence>
<dbReference type="AlphaFoldDB" id="A0ABD7L1I4"/>
<organism evidence="1 2">
    <name type="scientific">Enterobacter hormaechei</name>
    <dbReference type="NCBI Taxonomy" id="158836"/>
    <lineage>
        <taxon>Bacteria</taxon>
        <taxon>Pseudomonadati</taxon>
        <taxon>Pseudomonadota</taxon>
        <taxon>Gammaproteobacteria</taxon>
        <taxon>Enterobacterales</taxon>
        <taxon>Enterobacteriaceae</taxon>
        <taxon>Enterobacter</taxon>
        <taxon>Enterobacter cloacae complex</taxon>
    </lineage>
</organism>
<dbReference type="EMBL" id="FKEV01000020">
    <property type="protein sequence ID" value="SAF07443.1"/>
    <property type="molecule type" value="Genomic_DNA"/>
</dbReference>
<sequence>MVSDHLLSPLHIRKSPRCGLCGSLTVLPHAEKKRRLLVVTLYCYTLYDINSNHESVFWKKEIIGDNQENAPRAVGVISVGVTGQVTDGNH</sequence>
<dbReference type="Proteomes" id="UP000077295">
    <property type="component" value="Unassembled WGS sequence"/>
</dbReference>
<reference evidence="1 2" key="1">
    <citation type="submission" date="2016-03" db="EMBL/GenBank/DDBJ databases">
        <authorList>
            <consortium name="Pathogen Informatics"/>
        </authorList>
    </citation>
    <scope>NUCLEOTIDE SEQUENCE [LARGE SCALE GENOMIC DNA]</scope>
    <source>
        <strain evidence="2">e552</strain>
    </source>
</reference>
<protein>
    <submittedName>
        <fullName evidence="1">Uncharacterized protein</fullName>
    </submittedName>
</protein>
<proteinExistence type="predicted"/>
<comment type="caution">
    <text evidence="1">The sequence shown here is derived from an EMBL/GenBank/DDBJ whole genome shotgun (WGS) entry which is preliminary data.</text>
</comment>
<evidence type="ECO:0000313" key="2">
    <source>
        <dbReference type="Proteomes" id="UP000077295"/>
    </source>
</evidence>